<dbReference type="InterPro" id="IPR036097">
    <property type="entry name" value="HisK_dim/P_sf"/>
</dbReference>
<dbReference type="SUPFAM" id="SSF55874">
    <property type="entry name" value="ATPase domain of HSP90 chaperone/DNA topoisomerase II/histidine kinase"/>
    <property type="match status" value="1"/>
</dbReference>
<dbReference type="Pfam" id="PF00512">
    <property type="entry name" value="HisKA"/>
    <property type="match status" value="1"/>
</dbReference>
<comment type="catalytic activity">
    <reaction evidence="1">
        <text>ATP + protein L-histidine = ADP + protein N-phospho-L-histidine.</text>
        <dbReference type="EC" id="2.7.13.3"/>
    </reaction>
</comment>
<dbReference type="SMART" id="SM00387">
    <property type="entry name" value="HATPase_c"/>
    <property type="match status" value="1"/>
</dbReference>
<dbReference type="KEGG" id="tav:G4V39_00975"/>
<dbReference type="PROSITE" id="PS50110">
    <property type="entry name" value="RESPONSE_REGULATORY"/>
    <property type="match status" value="2"/>
</dbReference>
<dbReference type="InterPro" id="IPR003594">
    <property type="entry name" value="HATPase_dom"/>
</dbReference>
<dbReference type="Gene3D" id="1.10.287.130">
    <property type="match status" value="1"/>
</dbReference>
<keyword evidence="4" id="KW-0808">Transferase</keyword>
<dbReference type="InterPro" id="IPR000014">
    <property type="entry name" value="PAS"/>
</dbReference>
<evidence type="ECO:0000256" key="1">
    <source>
        <dbReference type="ARBA" id="ARBA00000085"/>
    </source>
</evidence>
<keyword evidence="7" id="KW-0067">ATP-binding</keyword>
<dbReference type="InterPro" id="IPR013767">
    <property type="entry name" value="PAS_fold"/>
</dbReference>
<accession>A0A6G7PTI5</accession>
<evidence type="ECO:0000313" key="9">
    <source>
        <dbReference type="EMBL" id="QIJ70930.1"/>
    </source>
</evidence>
<dbReference type="Proteomes" id="UP000502179">
    <property type="component" value="Chromosome"/>
</dbReference>
<dbReference type="InterPro" id="IPR011006">
    <property type="entry name" value="CheY-like_superfamily"/>
</dbReference>
<evidence type="ECO:0000256" key="8">
    <source>
        <dbReference type="ARBA" id="ARBA00023012"/>
    </source>
</evidence>
<dbReference type="SMART" id="SM00388">
    <property type="entry name" value="HisKA"/>
    <property type="match status" value="1"/>
</dbReference>
<dbReference type="SUPFAM" id="SSF52172">
    <property type="entry name" value="CheY-like"/>
    <property type="match status" value="2"/>
</dbReference>
<dbReference type="InterPro" id="IPR004358">
    <property type="entry name" value="Sig_transdc_His_kin-like_C"/>
</dbReference>
<dbReference type="GO" id="GO:0000155">
    <property type="term" value="F:phosphorelay sensor kinase activity"/>
    <property type="evidence" value="ECO:0007669"/>
    <property type="project" value="InterPro"/>
</dbReference>
<dbReference type="SMART" id="SM00448">
    <property type="entry name" value="REC"/>
    <property type="match status" value="2"/>
</dbReference>
<keyword evidence="3" id="KW-0597">Phosphoprotein</keyword>
<evidence type="ECO:0000256" key="5">
    <source>
        <dbReference type="ARBA" id="ARBA00022741"/>
    </source>
</evidence>
<name>A0A6G7PTI5_9BACT</name>
<dbReference type="PRINTS" id="PR00344">
    <property type="entry name" value="BCTRLSENSOR"/>
</dbReference>
<dbReference type="SUPFAM" id="SSF55785">
    <property type="entry name" value="PYP-like sensor domain (PAS domain)"/>
    <property type="match status" value="2"/>
</dbReference>
<dbReference type="Gene3D" id="3.30.565.10">
    <property type="entry name" value="Histidine kinase-like ATPase, C-terminal domain"/>
    <property type="match status" value="1"/>
</dbReference>
<dbReference type="Pfam" id="PF00072">
    <property type="entry name" value="Response_reg"/>
    <property type="match status" value="2"/>
</dbReference>
<evidence type="ECO:0000256" key="6">
    <source>
        <dbReference type="ARBA" id="ARBA00022777"/>
    </source>
</evidence>
<keyword evidence="10" id="KW-1185">Reference proteome</keyword>
<dbReference type="SMART" id="SM00091">
    <property type="entry name" value="PAS"/>
    <property type="match status" value="2"/>
</dbReference>
<reference evidence="9 10" key="1">
    <citation type="submission" date="2020-02" db="EMBL/GenBank/DDBJ databases">
        <title>Genome analysis of Thermosulfuriphilus ammonigenes ST65T, an anaerobic thermophilic chemolithoautotrophic bacterium isolated from a deep-sea hydrothermal vent.</title>
        <authorList>
            <person name="Slobodkina G."/>
            <person name="Allioux M."/>
            <person name="Merkel A."/>
            <person name="Alain K."/>
            <person name="Jebbar M."/>
            <person name="Slobodkin A."/>
        </authorList>
    </citation>
    <scope>NUCLEOTIDE SEQUENCE [LARGE SCALE GENOMIC DNA]</scope>
    <source>
        <strain evidence="9 10">ST65</strain>
    </source>
</reference>
<keyword evidence="8" id="KW-0902">Two-component regulatory system</keyword>
<dbReference type="Pfam" id="PF08448">
    <property type="entry name" value="PAS_4"/>
    <property type="match status" value="1"/>
</dbReference>
<gene>
    <name evidence="9" type="ORF">G4V39_00975</name>
</gene>
<dbReference type="InterPro" id="IPR005467">
    <property type="entry name" value="His_kinase_dom"/>
</dbReference>
<dbReference type="PROSITE" id="PS50109">
    <property type="entry name" value="HIS_KIN"/>
    <property type="match status" value="1"/>
</dbReference>
<dbReference type="SUPFAM" id="SSF47384">
    <property type="entry name" value="Homodimeric domain of signal transducing histidine kinase"/>
    <property type="match status" value="1"/>
</dbReference>
<organism evidence="9 10">
    <name type="scientific">Thermosulfuriphilus ammonigenes</name>
    <dbReference type="NCBI Taxonomy" id="1936021"/>
    <lineage>
        <taxon>Bacteria</taxon>
        <taxon>Pseudomonadati</taxon>
        <taxon>Thermodesulfobacteriota</taxon>
        <taxon>Thermodesulfobacteria</taxon>
        <taxon>Thermodesulfobacteriales</taxon>
        <taxon>Thermodesulfobacteriaceae</taxon>
        <taxon>Thermosulfuriphilus</taxon>
    </lineage>
</organism>
<dbReference type="GO" id="GO:0005524">
    <property type="term" value="F:ATP binding"/>
    <property type="evidence" value="ECO:0007669"/>
    <property type="project" value="UniProtKB-KW"/>
</dbReference>
<evidence type="ECO:0000256" key="3">
    <source>
        <dbReference type="ARBA" id="ARBA00022553"/>
    </source>
</evidence>
<dbReference type="PANTHER" id="PTHR43065:SF46">
    <property type="entry name" value="C4-DICARBOXYLATE TRANSPORT SENSOR PROTEIN DCTB"/>
    <property type="match status" value="1"/>
</dbReference>
<evidence type="ECO:0000256" key="7">
    <source>
        <dbReference type="ARBA" id="ARBA00022840"/>
    </source>
</evidence>
<dbReference type="CDD" id="cd00082">
    <property type="entry name" value="HisKA"/>
    <property type="match status" value="1"/>
</dbReference>
<dbReference type="Gene3D" id="3.30.450.20">
    <property type="entry name" value="PAS domain"/>
    <property type="match status" value="2"/>
</dbReference>
<dbReference type="RefSeq" id="WP_166031153.1">
    <property type="nucleotide sequence ID" value="NZ_CP048877.1"/>
</dbReference>
<dbReference type="Pfam" id="PF02518">
    <property type="entry name" value="HATPase_c"/>
    <property type="match status" value="1"/>
</dbReference>
<dbReference type="InterPro" id="IPR013656">
    <property type="entry name" value="PAS_4"/>
</dbReference>
<dbReference type="CDD" id="cd00156">
    <property type="entry name" value="REC"/>
    <property type="match status" value="1"/>
</dbReference>
<dbReference type="InterPro" id="IPR003661">
    <property type="entry name" value="HisK_dim/P_dom"/>
</dbReference>
<dbReference type="NCBIfam" id="TIGR00229">
    <property type="entry name" value="sensory_box"/>
    <property type="match status" value="2"/>
</dbReference>
<dbReference type="PROSITE" id="PS50113">
    <property type="entry name" value="PAC"/>
    <property type="match status" value="1"/>
</dbReference>
<dbReference type="CDD" id="cd00130">
    <property type="entry name" value="PAS"/>
    <property type="match status" value="2"/>
</dbReference>
<dbReference type="InterPro" id="IPR001789">
    <property type="entry name" value="Sig_transdc_resp-reg_receiver"/>
</dbReference>
<dbReference type="InterPro" id="IPR000700">
    <property type="entry name" value="PAS-assoc_C"/>
</dbReference>
<dbReference type="EC" id="2.7.13.3" evidence="2"/>
<dbReference type="InterPro" id="IPR035965">
    <property type="entry name" value="PAS-like_dom_sf"/>
</dbReference>
<dbReference type="PROSITE" id="PS50112">
    <property type="entry name" value="PAS"/>
    <property type="match status" value="1"/>
</dbReference>
<dbReference type="PANTHER" id="PTHR43065">
    <property type="entry name" value="SENSOR HISTIDINE KINASE"/>
    <property type="match status" value="1"/>
</dbReference>
<evidence type="ECO:0000256" key="2">
    <source>
        <dbReference type="ARBA" id="ARBA00012438"/>
    </source>
</evidence>
<keyword evidence="5" id="KW-0547">Nucleotide-binding</keyword>
<sequence length="784" mass="88137">MEKIKKLRILLLDDSPDDRLLAKRALTKAFEEVQFLEPIDEGQLAKIMDEGGFDLVITDYQLRWTNGIKVLKTVKERYPLVPVIMFTATGSEEIAVSAMKAGLDDYILKSSRQFVRLPAAVQSALVRAKEVRRRWKTEEELLKARREWEAIFQAIGQPAVVIDPNFNILVANRAAIEKAGGPEKIIGHHCYQVFYGSQAPRPGCPVHRLLSSGTAETVTAEMKVGDRFYIISCTPLFDEKGQISKIIHIATDITTQKRTEQALKEAEERYSDLLERATDLIISLSPEGRFIYVNRAGREALEYSQQELKGLSILEVIHPEARLLFKSVLRRLLKGEAVDQLSLPVISKSGRSLELLGNLNVKMGPKGPEYIRGIFRDITREKEMEEERKRLQAQLLQAQKMEAIGTLAGGIAHDFNNLLMAIQGYNELALMKTDPNSPVYRHLQQMREACHRAASLIKQLLLFTKKQSLEFRPLNLNRIIHELSQIFRRLIGENIKVDLQLEAELWPIRGDTASLEQVIMNLVVNARDAMPHGGVLTIKTENLLLTPGSPRLHPEARQGRCVRLVIEDTGIGMDREVLEHIFEPFFTTKEEGRGTGLGLSVVYGIVKQHGGWLNVNSKPGEGSSFEIYLPATRASARVEAEDEGALPDLRAQGEGVLLVEDEDMVREMAADFLRERGFTVFTASLVKEAWDIFQRHGKDIHLLFTDVVLPDGTGLDLAESLLAIKSDLKVLVTTGYTEQEVPKVKGDQRIRFLQKPYPLRTLLMALNELLQPASVQQSAEEGRG</sequence>
<evidence type="ECO:0000313" key="10">
    <source>
        <dbReference type="Proteomes" id="UP000502179"/>
    </source>
</evidence>
<dbReference type="AlphaFoldDB" id="A0A6G7PTI5"/>
<keyword evidence="6" id="KW-0418">Kinase</keyword>
<dbReference type="GO" id="GO:0006355">
    <property type="term" value="P:regulation of DNA-templated transcription"/>
    <property type="evidence" value="ECO:0007669"/>
    <property type="project" value="InterPro"/>
</dbReference>
<dbReference type="InterPro" id="IPR036890">
    <property type="entry name" value="HATPase_C_sf"/>
</dbReference>
<protein>
    <recommendedName>
        <fullName evidence="2">histidine kinase</fullName>
        <ecNumber evidence="2">2.7.13.3</ecNumber>
    </recommendedName>
</protein>
<dbReference type="EMBL" id="CP048877">
    <property type="protein sequence ID" value="QIJ70930.1"/>
    <property type="molecule type" value="Genomic_DNA"/>
</dbReference>
<dbReference type="Gene3D" id="3.40.50.2300">
    <property type="match status" value="2"/>
</dbReference>
<proteinExistence type="predicted"/>
<dbReference type="Pfam" id="PF00989">
    <property type="entry name" value="PAS"/>
    <property type="match status" value="1"/>
</dbReference>
<evidence type="ECO:0000256" key="4">
    <source>
        <dbReference type="ARBA" id="ARBA00022679"/>
    </source>
</evidence>